<accession>A0A848K7K0</accession>
<dbReference type="InterPro" id="IPR023187">
    <property type="entry name" value="Tscrpt_reg_MarR-type_CS"/>
</dbReference>
<dbReference type="InterPro" id="IPR000835">
    <property type="entry name" value="HTH_MarR-typ"/>
</dbReference>
<keyword evidence="1" id="KW-0805">Transcription regulation</keyword>
<sequence>MPSFDEMSPTEIRIHRESVLLRLLLRVSQIETEQLAGRLHALGHEAVQPSHIRLLGNVDTEGTRLIVLAERVSTTRQAVSQLVSELERRGYVERTPDPDDGRAALVRHTPVGRRLLNDALREMADIEAGYEKAIGRDGMSTLKHVLRTIADTADPTSTLGP</sequence>
<keyword evidence="2" id="KW-0238">DNA-binding</keyword>
<comment type="caution">
    <text evidence="5">The sequence shown here is derived from an EMBL/GenBank/DDBJ whole genome shotgun (WGS) entry which is preliminary data.</text>
</comment>
<dbReference type="PANTHER" id="PTHR33164">
    <property type="entry name" value="TRANSCRIPTIONAL REGULATOR, MARR FAMILY"/>
    <property type="match status" value="1"/>
</dbReference>
<reference evidence="5 6" key="2">
    <citation type="submission" date="2020-06" db="EMBL/GenBank/DDBJ databases">
        <title>Antribacter stalactiti gen. nov., sp. nov., a new member of the family Nacardiaceae isolated from a cave.</title>
        <authorList>
            <person name="Kim I.S."/>
        </authorList>
    </citation>
    <scope>NUCLEOTIDE SEQUENCE [LARGE SCALE GENOMIC DNA]</scope>
    <source>
        <strain evidence="5 6">YC2-7</strain>
    </source>
</reference>
<dbReference type="Proteomes" id="UP000535543">
    <property type="component" value="Unassembled WGS sequence"/>
</dbReference>
<evidence type="ECO:0000313" key="5">
    <source>
        <dbReference type="EMBL" id="NMN94451.1"/>
    </source>
</evidence>
<dbReference type="AlphaFoldDB" id="A0A848K7K0"/>
<dbReference type="PROSITE" id="PS50995">
    <property type="entry name" value="HTH_MARR_2"/>
    <property type="match status" value="1"/>
</dbReference>
<dbReference type="PROSITE" id="PS01117">
    <property type="entry name" value="HTH_MARR_1"/>
    <property type="match status" value="1"/>
</dbReference>
<protein>
    <submittedName>
        <fullName evidence="5">Winged helix-turn-helix transcriptional regulator</fullName>
    </submittedName>
</protein>
<gene>
    <name evidence="5" type="ORF">FGL95_05285</name>
</gene>
<evidence type="ECO:0000256" key="2">
    <source>
        <dbReference type="ARBA" id="ARBA00023125"/>
    </source>
</evidence>
<organism evidence="5 6">
    <name type="scientific">Antrihabitans stalactiti</name>
    <dbReference type="NCBI Taxonomy" id="2584121"/>
    <lineage>
        <taxon>Bacteria</taxon>
        <taxon>Bacillati</taxon>
        <taxon>Actinomycetota</taxon>
        <taxon>Actinomycetes</taxon>
        <taxon>Mycobacteriales</taxon>
        <taxon>Nocardiaceae</taxon>
        <taxon>Antrihabitans</taxon>
    </lineage>
</organism>
<keyword evidence="3" id="KW-0804">Transcription</keyword>
<dbReference type="InterPro" id="IPR036388">
    <property type="entry name" value="WH-like_DNA-bd_sf"/>
</dbReference>
<dbReference type="PANTHER" id="PTHR33164:SF43">
    <property type="entry name" value="HTH-TYPE TRANSCRIPTIONAL REPRESSOR YETL"/>
    <property type="match status" value="1"/>
</dbReference>
<dbReference type="GO" id="GO:0003700">
    <property type="term" value="F:DNA-binding transcription factor activity"/>
    <property type="evidence" value="ECO:0007669"/>
    <property type="project" value="InterPro"/>
</dbReference>
<dbReference type="Pfam" id="PF12802">
    <property type="entry name" value="MarR_2"/>
    <property type="match status" value="1"/>
</dbReference>
<keyword evidence="6" id="KW-1185">Reference proteome</keyword>
<name>A0A848K7K0_9NOCA</name>
<feature type="domain" description="HTH marR-type" evidence="4">
    <location>
        <begin position="17"/>
        <end position="151"/>
    </location>
</feature>
<dbReference type="GO" id="GO:0006950">
    <property type="term" value="P:response to stress"/>
    <property type="evidence" value="ECO:0007669"/>
    <property type="project" value="TreeGrafter"/>
</dbReference>
<dbReference type="EMBL" id="VCQU01000001">
    <property type="protein sequence ID" value="NMN94451.1"/>
    <property type="molecule type" value="Genomic_DNA"/>
</dbReference>
<proteinExistence type="predicted"/>
<dbReference type="GO" id="GO:0003677">
    <property type="term" value="F:DNA binding"/>
    <property type="evidence" value="ECO:0007669"/>
    <property type="project" value="UniProtKB-KW"/>
</dbReference>
<dbReference type="SMART" id="SM00347">
    <property type="entry name" value="HTH_MARR"/>
    <property type="match status" value="1"/>
</dbReference>
<evidence type="ECO:0000256" key="3">
    <source>
        <dbReference type="ARBA" id="ARBA00023163"/>
    </source>
</evidence>
<evidence type="ECO:0000259" key="4">
    <source>
        <dbReference type="PROSITE" id="PS50995"/>
    </source>
</evidence>
<evidence type="ECO:0000256" key="1">
    <source>
        <dbReference type="ARBA" id="ARBA00023015"/>
    </source>
</evidence>
<reference evidence="5 6" key="1">
    <citation type="submission" date="2019-05" db="EMBL/GenBank/DDBJ databases">
        <authorList>
            <person name="Lee S.D."/>
        </authorList>
    </citation>
    <scope>NUCLEOTIDE SEQUENCE [LARGE SCALE GENOMIC DNA]</scope>
    <source>
        <strain evidence="5 6">YC2-7</strain>
    </source>
</reference>
<dbReference type="InterPro" id="IPR039422">
    <property type="entry name" value="MarR/SlyA-like"/>
</dbReference>
<dbReference type="RefSeq" id="WP_169585102.1">
    <property type="nucleotide sequence ID" value="NZ_VCQU01000001.1"/>
</dbReference>
<dbReference type="SUPFAM" id="SSF46785">
    <property type="entry name" value="Winged helix' DNA-binding domain"/>
    <property type="match status" value="1"/>
</dbReference>
<dbReference type="Gene3D" id="1.10.10.10">
    <property type="entry name" value="Winged helix-like DNA-binding domain superfamily/Winged helix DNA-binding domain"/>
    <property type="match status" value="1"/>
</dbReference>
<dbReference type="InterPro" id="IPR036390">
    <property type="entry name" value="WH_DNA-bd_sf"/>
</dbReference>
<evidence type="ECO:0000313" key="6">
    <source>
        <dbReference type="Proteomes" id="UP000535543"/>
    </source>
</evidence>